<dbReference type="FunFam" id="3.30.160.60:FF:001498">
    <property type="entry name" value="Zinc finger protein 404"/>
    <property type="match status" value="1"/>
</dbReference>
<evidence type="ECO:0000256" key="17">
    <source>
        <dbReference type="ARBA" id="ARBA00023163"/>
    </source>
</evidence>
<proteinExistence type="inferred from homology"/>
<keyword evidence="14" id="KW-0408">Iron</keyword>
<dbReference type="STRING" id="102285.A0A158QIW4"/>
<feature type="region of interest" description="Disordered" evidence="25">
    <location>
        <begin position="398"/>
        <end position="428"/>
    </location>
</feature>
<dbReference type="InterPro" id="IPR051682">
    <property type="entry name" value="Mito_Persulfide_Diox"/>
</dbReference>
<dbReference type="PROSITE" id="PS50157">
    <property type="entry name" value="ZINC_FINGER_C2H2_2"/>
    <property type="match status" value="4"/>
</dbReference>
<comment type="cofactor">
    <cofactor evidence="1">
        <name>Fe(2+)</name>
        <dbReference type="ChEBI" id="CHEBI:29033"/>
    </cofactor>
</comment>
<dbReference type="SMART" id="SM00849">
    <property type="entry name" value="Lactamase_B"/>
    <property type="match status" value="1"/>
</dbReference>
<dbReference type="EMBL" id="UZAE01013005">
    <property type="protein sequence ID" value="VDO07777.1"/>
    <property type="molecule type" value="Genomic_DNA"/>
</dbReference>
<evidence type="ECO:0000256" key="4">
    <source>
        <dbReference type="ARBA" id="ARBA00006759"/>
    </source>
</evidence>
<evidence type="ECO:0000256" key="22">
    <source>
        <dbReference type="ARBA" id="ARBA00067300"/>
    </source>
</evidence>
<evidence type="ECO:0000256" key="9">
    <source>
        <dbReference type="ARBA" id="ARBA00022833"/>
    </source>
</evidence>
<evidence type="ECO:0000256" key="23">
    <source>
        <dbReference type="ARBA" id="ARBA00077964"/>
    </source>
</evidence>
<dbReference type="GO" id="GO:0006749">
    <property type="term" value="P:glutathione metabolic process"/>
    <property type="evidence" value="ECO:0007669"/>
    <property type="project" value="InterPro"/>
</dbReference>
<comment type="catalytic activity">
    <reaction evidence="19">
        <text>S-sulfanylglutathione + O2 + H2O = sulfite + glutathione + 2 H(+)</text>
        <dbReference type="Rhea" id="RHEA:12981"/>
        <dbReference type="ChEBI" id="CHEBI:15377"/>
        <dbReference type="ChEBI" id="CHEBI:15378"/>
        <dbReference type="ChEBI" id="CHEBI:15379"/>
        <dbReference type="ChEBI" id="CHEBI:17359"/>
        <dbReference type="ChEBI" id="CHEBI:57925"/>
        <dbReference type="ChEBI" id="CHEBI:58905"/>
        <dbReference type="EC" id="1.13.11.18"/>
    </reaction>
</comment>
<comment type="subunit">
    <text evidence="20">Homodimer. Monomer. Interacts with TST. May interact with RELA.</text>
</comment>
<evidence type="ECO:0000256" key="3">
    <source>
        <dbReference type="ARBA" id="ARBA00004173"/>
    </source>
</evidence>
<feature type="compositionally biased region" description="Low complexity" evidence="25">
    <location>
        <begin position="868"/>
        <end position="885"/>
    </location>
</feature>
<organism evidence="29">
    <name type="scientific">Rodentolepis nana</name>
    <name type="common">Dwarf tapeworm</name>
    <name type="synonym">Hymenolepis nana</name>
    <dbReference type="NCBI Taxonomy" id="102285"/>
    <lineage>
        <taxon>Eukaryota</taxon>
        <taxon>Metazoa</taxon>
        <taxon>Spiralia</taxon>
        <taxon>Lophotrochozoa</taxon>
        <taxon>Platyhelminthes</taxon>
        <taxon>Cestoda</taxon>
        <taxon>Eucestoda</taxon>
        <taxon>Cyclophyllidea</taxon>
        <taxon>Hymenolepididae</taxon>
        <taxon>Rodentolepis</taxon>
    </lineage>
</organism>
<dbReference type="Pfam" id="PF00753">
    <property type="entry name" value="Lactamase_B"/>
    <property type="match status" value="2"/>
</dbReference>
<dbReference type="InterPro" id="IPR036236">
    <property type="entry name" value="Znf_C2H2_sf"/>
</dbReference>
<feature type="compositionally biased region" description="Pro residues" evidence="25">
    <location>
        <begin position="535"/>
        <end position="545"/>
    </location>
</feature>
<protein>
    <recommendedName>
        <fullName evidence="22">Persulfide dioxygenase ETHE1, mitochondrial</fullName>
        <ecNumber evidence="21">1.13.11.18</ecNumber>
    </recommendedName>
    <alternativeName>
        <fullName evidence="23">Sulfur dioxygenase ETHE1</fullName>
    </alternativeName>
</protein>
<comment type="similarity">
    <text evidence="5">Belongs to the krueppel C2H2-type zinc-finger protein family.</text>
</comment>
<keyword evidence="18" id="KW-0539">Nucleus</keyword>
<evidence type="ECO:0000259" key="26">
    <source>
        <dbReference type="PROSITE" id="PS50157"/>
    </source>
</evidence>
<feature type="compositionally biased region" description="Polar residues" evidence="25">
    <location>
        <begin position="850"/>
        <end position="860"/>
    </location>
</feature>
<keyword evidence="11" id="KW-0223">Dioxygenase</keyword>
<feature type="domain" description="C2H2-type" evidence="26">
    <location>
        <begin position="622"/>
        <end position="649"/>
    </location>
</feature>
<feature type="domain" description="C2H2-type" evidence="26">
    <location>
        <begin position="650"/>
        <end position="677"/>
    </location>
</feature>
<dbReference type="EC" id="1.13.11.18" evidence="21"/>
<keyword evidence="10" id="KW-0809">Transit peptide</keyword>
<evidence type="ECO:0000256" key="13">
    <source>
        <dbReference type="ARBA" id="ARBA00023002"/>
    </source>
</evidence>
<feature type="compositionally biased region" description="Polar residues" evidence="25">
    <location>
        <begin position="891"/>
        <end position="904"/>
    </location>
</feature>
<feature type="compositionally biased region" description="Polar residues" evidence="25">
    <location>
        <begin position="798"/>
        <end position="809"/>
    </location>
</feature>
<keyword evidence="8 24" id="KW-0863">Zinc-finger</keyword>
<dbReference type="SMART" id="SM00355">
    <property type="entry name" value="ZnF_C2H2"/>
    <property type="match status" value="4"/>
</dbReference>
<evidence type="ECO:0000256" key="18">
    <source>
        <dbReference type="ARBA" id="ARBA00023242"/>
    </source>
</evidence>
<sequence length="923" mass="100402">MCQASHWCVIALSIKDSLFRYSAKVATTLYLAYLKFRLGISKKILTIFQSISIYCSSIKMACKLPILAADGPFIFRQLFEKASSTFTYLIGDTKSKQGLLIDPVLETAERDAKLVNELGLELRYVIDTHVHADHVTGAGTLKKLFGSTCKSVISEASGVQADIMVKAAEVLKCGNIELECRSTPGHTRGCFTYVLHSARSAFTGDALLIRGCGRTDFQEGSSEQLYESVHSQILSLPEDYLLFPGHEYLGRMMTTVAEERKFNPRLTKSSEEFVEIMKNLNLAYPKQIDRAVPLNLKVCIYFFVIRIKNMNLHANFVQQWSSKFPCSVDSPPQLECLKADQFLTVNDQRIALEVAQSEVSASIDRLQNTLNQQLFISDYLRNCITKLSAVSRVFNEIENGDENSGGEDSPSLKSDDRQTPPQCDSNSIKTSALNLSVPSPTQAQSLSLIPSFFTSTSPLLTPSSRNLLLHSSLNSQHAKSDSMQVKSEGSPTMEDAVRCMVDDISAATSKANSSHGHHFHPSNHHQGQQQLPSHLTPPGPPPLPLPSDDFPANTFNAARSVAAAVSAALGFHFPPPDMFNLNPPQPSSQTPSSLSSKINGIPGSPESHNSKSTAEDYASRPYRCATCGRGFAVKAGLMQHLRTHTDERPYPCPECGRAFKQKIQLTTHMRVHSGERPYGCRICGKLFRQQSHVVQHLRTHTGEKPHKCTRCNKAFRQKYSLISHQRRMCQSRSNSSSALMAGMTMWIGPGGRAAEKAAAKAAAAALQNGLRSAHSANLPPPPLCNSTSPISLPFSAPQPASNERNSSPVIPTKMEDRVSSSPASSHGADVGGNNSSFRHPSPHLKHSPTGGLNSAASSAGRSFHENDYSIATTSSTSSYPSPYHSGATDLRMNTGNGGSTSESAFPSRLDDTPSATPMETAGV</sequence>
<feature type="compositionally biased region" description="Low complexity" evidence="25">
    <location>
        <begin position="587"/>
        <end position="596"/>
    </location>
</feature>
<dbReference type="GO" id="GO:0050313">
    <property type="term" value="F:sulfur dioxygenase activity"/>
    <property type="evidence" value="ECO:0007669"/>
    <property type="project" value="UniProtKB-EC"/>
</dbReference>
<dbReference type="InterPro" id="IPR036866">
    <property type="entry name" value="RibonucZ/Hydroxyglut_hydro"/>
</dbReference>
<evidence type="ECO:0000313" key="28">
    <source>
        <dbReference type="Proteomes" id="UP000278807"/>
    </source>
</evidence>
<keyword evidence="15" id="KW-0805">Transcription regulation</keyword>
<dbReference type="InterPro" id="IPR013087">
    <property type="entry name" value="Znf_C2H2_type"/>
</dbReference>
<comment type="subcellular location">
    <subcellularLocation>
        <location evidence="3">Mitochondrion</location>
    </subcellularLocation>
    <subcellularLocation>
        <location evidence="2">Nucleus</location>
    </subcellularLocation>
</comment>
<dbReference type="Gene3D" id="3.60.15.10">
    <property type="entry name" value="Ribonuclease Z/Hydroxyacylglutathione hydrolase-like"/>
    <property type="match status" value="1"/>
</dbReference>
<dbReference type="FunFam" id="3.30.160.60:FF:002343">
    <property type="entry name" value="Zinc finger protein 33A"/>
    <property type="match status" value="1"/>
</dbReference>
<dbReference type="FunFam" id="3.60.15.10:FF:000013">
    <property type="entry name" value="Persulfide dioxygenase ETHE1, mitochondrial"/>
    <property type="match status" value="1"/>
</dbReference>
<evidence type="ECO:0000256" key="8">
    <source>
        <dbReference type="ARBA" id="ARBA00022771"/>
    </source>
</evidence>
<dbReference type="PROSITE" id="PS00028">
    <property type="entry name" value="ZINC_FINGER_C2H2_1"/>
    <property type="match status" value="3"/>
</dbReference>
<name>A0A158QIW4_RODNA</name>
<dbReference type="GO" id="GO:0070813">
    <property type="term" value="P:hydrogen sulfide metabolic process"/>
    <property type="evidence" value="ECO:0007669"/>
    <property type="project" value="TreeGrafter"/>
</dbReference>
<dbReference type="PANTHER" id="PTHR43084">
    <property type="entry name" value="PERSULFIDE DIOXYGENASE ETHE1"/>
    <property type="match status" value="1"/>
</dbReference>
<dbReference type="GO" id="GO:0005634">
    <property type="term" value="C:nucleus"/>
    <property type="evidence" value="ECO:0007669"/>
    <property type="project" value="UniProtKB-SubCell"/>
</dbReference>
<dbReference type="FunFam" id="3.30.160.60:FF:000710">
    <property type="entry name" value="Zinc finger protein 768"/>
    <property type="match status" value="1"/>
</dbReference>
<evidence type="ECO:0000256" key="20">
    <source>
        <dbReference type="ARBA" id="ARBA00065219"/>
    </source>
</evidence>
<reference evidence="29" key="1">
    <citation type="submission" date="2016-04" db="UniProtKB">
        <authorList>
            <consortium name="WormBaseParasite"/>
        </authorList>
    </citation>
    <scope>IDENTIFICATION</scope>
</reference>
<dbReference type="InterPro" id="IPR044528">
    <property type="entry name" value="POD-like_MBL-fold"/>
</dbReference>
<evidence type="ECO:0000256" key="16">
    <source>
        <dbReference type="ARBA" id="ARBA00023128"/>
    </source>
</evidence>
<feature type="region of interest" description="Disordered" evidence="25">
    <location>
        <begin position="773"/>
        <end position="923"/>
    </location>
</feature>
<evidence type="ECO:0000256" key="10">
    <source>
        <dbReference type="ARBA" id="ARBA00022946"/>
    </source>
</evidence>
<comment type="similarity">
    <text evidence="4">Belongs to the metallo-beta-lactamase superfamily. Glyoxalase II family.</text>
</comment>
<accession>A0A158QIW4</accession>
<evidence type="ECO:0000256" key="25">
    <source>
        <dbReference type="SAM" id="MobiDB-lite"/>
    </source>
</evidence>
<keyword evidence="17" id="KW-0804">Transcription</keyword>
<feature type="compositionally biased region" description="Polar residues" evidence="25">
    <location>
        <begin position="419"/>
        <end position="428"/>
    </location>
</feature>
<keyword evidence="6" id="KW-0479">Metal-binding</keyword>
<evidence type="ECO:0000256" key="1">
    <source>
        <dbReference type="ARBA" id="ARBA00001954"/>
    </source>
</evidence>
<evidence type="ECO:0000256" key="24">
    <source>
        <dbReference type="PROSITE-ProRule" id="PRU00042"/>
    </source>
</evidence>
<dbReference type="SUPFAM" id="SSF57667">
    <property type="entry name" value="beta-beta-alpha zinc fingers"/>
    <property type="match status" value="2"/>
</dbReference>
<evidence type="ECO:0000256" key="6">
    <source>
        <dbReference type="ARBA" id="ARBA00022723"/>
    </source>
</evidence>
<evidence type="ECO:0000256" key="5">
    <source>
        <dbReference type="ARBA" id="ARBA00006991"/>
    </source>
</evidence>
<dbReference type="SUPFAM" id="SSF56281">
    <property type="entry name" value="Metallo-hydrolase/oxidoreductase"/>
    <property type="match status" value="1"/>
</dbReference>
<gene>
    <name evidence="27" type="ORF">HNAJ_LOCUS10360</name>
</gene>
<feature type="region of interest" description="Disordered" evidence="25">
    <location>
        <begin position="578"/>
        <end position="614"/>
    </location>
</feature>
<feature type="region of interest" description="Disordered" evidence="25">
    <location>
        <begin position="507"/>
        <end position="551"/>
    </location>
</feature>
<dbReference type="PANTHER" id="PTHR43084:SF1">
    <property type="entry name" value="PERSULFIDE DIOXYGENASE ETHE1, MITOCHONDRIAL"/>
    <property type="match status" value="1"/>
</dbReference>
<dbReference type="GO" id="GO:0005739">
    <property type="term" value="C:mitochondrion"/>
    <property type="evidence" value="ECO:0007669"/>
    <property type="project" value="UniProtKB-SubCell"/>
</dbReference>
<dbReference type="InterPro" id="IPR001279">
    <property type="entry name" value="Metallo-B-lactamas"/>
</dbReference>
<evidence type="ECO:0000313" key="27">
    <source>
        <dbReference type="EMBL" id="VDO07777.1"/>
    </source>
</evidence>
<dbReference type="Proteomes" id="UP000278807">
    <property type="component" value="Unassembled WGS sequence"/>
</dbReference>
<reference evidence="27 28" key="2">
    <citation type="submission" date="2018-11" db="EMBL/GenBank/DDBJ databases">
        <authorList>
            <consortium name="Pathogen Informatics"/>
        </authorList>
    </citation>
    <scope>NUCLEOTIDE SEQUENCE [LARGE SCALE GENOMIC DNA]</scope>
</reference>
<evidence type="ECO:0000256" key="19">
    <source>
        <dbReference type="ARBA" id="ARBA00050990"/>
    </source>
</evidence>
<evidence type="ECO:0000256" key="14">
    <source>
        <dbReference type="ARBA" id="ARBA00023004"/>
    </source>
</evidence>
<keyword evidence="16" id="KW-0496">Mitochondrion</keyword>
<evidence type="ECO:0000256" key="15">
    <source>
        <dbReference type="ARBA" id="ARBA00023015"/>
    </source>
</evidence>
<dbReference type="WBParaSite" id="HNAJ_0001036501-mRNA-1">
    <property type="protein sequence ID" value="HNAJ_0001036501-mRNA-1"/>
    <property type="gene ID" value="HNAJ_0001036501"/>
</dbReference>
<dbReference type="Gene3D" id="3.30.160.60">
    <property type="entry name" value="Classic Zinc Finger"/>
    <property type="match status" value="4"/>
</dbReference>
<evidence type="ECO:0000256" key="12">
    <source>
        <dbReference type="ARBA" id="ARBA00022990"/>
    </source>
</evidence>
<dbReference type="AlphaFoldDB" id="A0A158QIW4"/>
<keyword evidence="7" id="KW-0677">Repeat</keyword>
<dbReference type="CDD" id="cd07724">
    <property type="entry name" value="POD-like_MBL-fold"/>
    <property type="match status" value="1"/>
</dbReference>
<keyword evidence="9" id="KW-0862">Zinc</keyword>
<feature type="domain" description="C2H2-type" evidence="26">
    <location>
        <begin position="678"/>
        <end position="705"/>
    </location>
</feature>
<keyword evidence="28" id="KW-1185">Reference proteome</keyword>
<dbReference type="GO" id="GO:0008270">
    <property type="term" value="F:zinc ion binding"/>
    <property type="evidence" value="ECO:0007669"/>
    <property type="project" value="UniProtKB-KW"/>
</dbReference>
<evidence type="ECO:0000256" key="11">
    <source>
        <dbReference type="ARBA" id="ARBA00022964"/>
    </source>
</evidence>
<dbReference type="Pfam" id="PF00096">
    <property type="entry name" value="zf-C2H2"/>
    <property type="match status" value="4"/>
</dbReference>
<keyword evidence="13" id="KW-0560">Oxidoreductase</keyword>
<keyword evidence="12" id="KW-0007">Acetylation</keyword>
<evidence type="ECO:0000256" key="7">
    <source>
        <dbReference type="ARBA" id="ARBA00022737"/>
    </source>
</evidence>
<evidence type="ECO:0000313" key="29">
    <source>
        <dbReference type="WBParaSite" id="HNAJ_0001036501-mRNA-1"/>
    </source>
</evidence>
<dbReference type="OrthoDB" id="449487at2759"/>
<evidence type="ECO:0000256" key="2">
    <source>
        <dbReference type="ARBA" id="ARBA00004123"/>
    </source>
</evidence>
<dbReference type="FunFam" id="3.30.160.60:FF:000003">
    <property type="entry name" value="Zinc finger protein 3 homolog"/>
    <property type="match status" value="1"/>
</dbReference>
<evidence type="ECO:0000256" key="21">
    <source>
        <dbReference type="ARBA" id="ARBA00066686"/>
    </source>
</evidence>
<feature type="domain" description="C2H2-type" evidence="26">
    <location>
        <begin position="706"/>
        <end position="733"/>
    </location>
</feature>